<dbReference type="PANTHER" id="PTHR10404">
    <property type="entry name" value="N-ACETYLATED-ALPHA-LINKED ACIDIC DIPEPTIDASE"/>
    <property type="match status" value="1"/>
</dbReference>
<dbReference type="Pfam" id="PF04253">
    <property type="entry name" value="TFR_dimer"/>
    <property type="match status" value="1"/>
</dbReference>
<comment type="caution">
    <text evidence="2">The sequence shown here is derived from an EMBL/GenBank/DDBJ whole genome shotgun (WGS) entry which is preliminary data.</text>
</comment>
<dbReference type="PANTHER" id="PTHR10404:SF75">
    <property type="entry name" value="GLUTAMATE CARBOXYPEPTIDASE AMP1-RELATED"/>
    <property type="match status" value="1"/>
</dbReference>
<evidence type="ECO:0000259" key="1">
    <source>
        <dbReference type="Pfam" id="PF04253"/>
    </source>
</evidence>
<dbReference type="InterPro" id="IPR036757">
    <property type="entry name" value="TFR-like_dimer_dom_sf"/>
</dbReference>
<reference evidence="2 3" key="1">
    <citation type="submission" date="2022-03" db="EMBL/GenBank/DDBJ databases">
        <authorList>
            <person name="Macdonald S."/>
            <person name="Ahmed S."/>
            <person name="Newling K."/>
        </authorList>
    </citation>
    <scope>NUCLEOTIDE SEQUENCE [LARGE SCALE GENOMIC DNA]</scope>
</reference>
<keyword evidence="3" id="KW-1185">Reference proteome</keyword>
<gene>
    <name evidence="2" type="ORF">ERUC_LOCUS27455</name>
</gene>
<protein>
    <recommendedName>
        <fullName evidence="1">Transferrin receptor-like dimerisation domain-containing protein</fullName>
    </recommendedName>
</protein>
<dbReference type="InterPro" id="IPR007365">
    <property type="entry name" value="TFR-like_dimer_dom"/>
</dbReference>
<evidence type="ECO:0000313" key="2">
    <source>
        <dbReference type="EMBL" id="CAH8361699.1"/>
    </source>
</evidence>
<dbReference type="SUPFAM" id="SSF47672">
    <property type="entry name" value="Transferrin receptor-like dimerisation domain"/>
    <property type="match status" value="1"/>
</dbReference>
<dbReference type="AlphaFoldDB" id="A0ABC8KT36"/>
<accession>A0ABC8KT36</accession>
<feature type="domain" description="Transferrin receptor-like dimerisation" evidence="1">
    <location>
        <begin position="18"/>
        <end position="99"/>
    </location>
</feature>
<dbReference type="Proteomes" id="UP001642260">
    <property type="component" value="Unassembled WGS sequence"/>
</dbReference>
<organism evidence="2 3">
    <name type="scientific">Eruca vesicaria subsp. sativa</name>
    <name type="common">Garden rocket</name>
    <name type="synonym">Eruca sativa</name>
    <dbReference type="NCBI Taxonomy" id="29727"/>
    <lineage>
        <taxon>Eukaryota</taxon>
        <taxon>Viridiplantae</taxon>
        <taxon>Streptophyta</taxon>
        <taxon>Embryophyta</taxon>
        <taxon>Tracheophyta</taxon>
        <taxon>Spermatophyta</taxon>
        <taxon>Magnoliopsida</taxon>
        <taxon>eudicotyledons</taxon>
        <taxon>Gunneridae</taxon>
        <taxon>Pentapetalae</taxon>
        <taxon>rosids</taxon>
        <taxon>malvids</taxon>
        <taxon>Brassicales</taxon>
        <taxon>Brassicaceae</taxon>
        <taxon>Brassiceae</taxon>
        <taxon>Eruca</taxon>
    </lineage>
</organism>
<evidence type="ECO:0000313" key="3">
    <source>
        <dbReference type="Proteomes" id="UP001642260"/>
    </source>
</evidence>
<dbReference type="EMBL" id="CAKOAT010312932">
    <property type="protein sequence ID" value="CAH8361699.1"/>
    <property type="molecule type" value="Genomic_DNA"/>
</dbReference>
<proteinExistence type="predicted"/>
<name>A0ABC8KT36_ERUVS</name>
<dbReference type="Gene3D" id="1.20.930.40">
    <property type="entry name" value="Transferrin receptor-like, dimerisation domain"/>
    <property type="match status" value="1"/>
</dbReference>
<sequence length="142" mass="15966">MLNSGRSYEQAYIKNDVAAAAKRRELNDRMMLAERWFLDSEGIKGKEWFKHLVYGPAAEPESKLGFFPGITDAVATHSSEGTIQHEIWRVARAIQRTSKAPLGSNEKTKIVNTCRLITRLKNQSDMKVENQADMASSEIGSH</sequence>
<dbReference type="InterPro" id="IPR039373">
    <property type="entry name" value="Peptidase_M28B"/>
</dbReference>